<keyword evidence="4" id="KW-1185">Reference proteome</keyword>
<dbReference type="EMBL" id="JBHUOJ010000028">
    <property type="protein sequence ID" value="MFD2834156.1"/>
    <property type="molecule type" value="Genomic_DNA"/>
</dbReference>
<feature type="domain" description="UspA" evidence="2">
    <location>
        <begin position="5"/>
        <end position="149"/>
    </location>
</feature>
<dbReference type="InterPro" id="IPR006016">
    <property type="entry name" value="UspA"/>
</dbReference>
<dbReference type="Gene3D" id="3.40.50.12370">
    <property type="match status" value="1"/>
</dbReference>
<dbReference type="Pfam" id="PF00582">
    <property type="entry name" value="Usp"/>
    <property type="match status" value="1"/>
</dbReference>
<comment type="similarity">
    <text evidence="1">Belongs to the universal stress protein A family.</text>
</comment>
<sequence length="280" mass="31576">MKTITIIIPIDFTEVSRNTVKYVLALAKKLRTKIVFVHAYTVAYPSSTPIGMGTMAVPISENQESQEKLNESKLQEFIDSFPELTSIDYKSYVGFGTTVDVICQTAKDENANLIVMGTKGADSSIEEFFVGTVSEKVTRNAPCSVLVVPESIKFTTISHLGLALDEDSLENDVDLDLLDKLLETFNANLHLVQITNENDAALNENEVRTNYKNFLGQKEFTFNIFQNEDPEKGINKFLSEKPIDVLALFYREHKFFERLFEKGLRKKLVFGSNIPLLVLK</sequence>
<organism evidence="3 4">
    <name type="scientific">Christiangramia antarctica</name>
    <dbReference type="NCBI Taxonomy" id="2058158"/>
    <lineage>
        <taxon>Bacteria</taxon>
        <taxon>Pseudomonadati</taxon>
        <taxon>Bacteroidota</taxon>
        <taxon>Flavobacteriia</taxon>
        <taxon>Flavobacteriales</taxon>
        <taxon>Flavobacteriaceae</taxon>
        <taxon>Christiangramia</taxon>
    </lineage>
</organism>
<gene>
    <name evidence="3" type="ORF">ACFSYS_12740</name>
</gene>
<comment type="caution">
    <text evidence="3">The sequence shown here is derived from an EMBL/GenBank/DDBJ whole genome shotgun (WGS) entry which is preliminary data.</text>
</comment>
<name>A0ABW5X4X9_9FLAO</name>
<protein>
    <submittedName>
        <fullName evidence="3">Universal stress protein</fullName>
    </submittedName>
</protein>
<proteinExistence type="inferred from homology"/>
<dbReference type="Proteomes" id="UP001597438">
    <property type="component" value="Unassembled WGS sequence"/>
</dbReference>
<dbReference type="CDD" id="cd00293">
    <property type="entry name" value="USP-like"/>
    <property type="match status" value="1"/>
</dbReference>
<evidence type="ECO:0000313" key="3">
    <source>
        <dbReference type="EMBL" id="MFD2834156.1"/>
    </source>
</evidence>
<dbReference type="InterPro" id="IPR006015">
    <property type="entry name" value="Universal_stress_UspA"/>
</dbReference>
<dbReference type="PRINTS" id="PR01438">
    <property type="entry name" value="UNVRSLSTRESS"/>
</dbReference>
<evidence type="ECO:0000256" key="1">
    <source>
        <dbReference type="ARBA" id="ARBA00008791"/>
    </source>
</evidence>
<accession>A0ABW5X4X9</accession>
<dbReference type="PANTHER" id="PTHR46268:SF6">
    <property type="entry name" value="UNIVERSAL STRESS PROTEIN UP12"/>
    <property type="match status" value="1"/>
</dbReference>
<dbReference type="RefSeq" id="WP_251743037.1">
    <property type="nucleotide sequence ID" value="NZ_JBHUOJ010000028.1"/>
</dbReference>
<evidence type="ECO:0000259" key="2">
    <source>
        <dbReference type="Pfam" id="PF00582"/>
    </source>
</evidence>
<reference evidence="4" key="1">
    <citation type="journal article" date="2019" name="Int. J. Syst. Evol. Microbiol.">
        <title>The Global Catalogue of Microorganisms (GCM) 10K type strain sequencing project: providing services to taxonomists for standard genome sequencing and annotation.</title>
        <authorList>
            <consortium name="The Broad Institute Genomics Platform"/>
            <consortium name="The Broad Institute Genome Sequencing Center for Infectious Disease"/>
            <person name="Wu L."/>
            <person name="Ma J."/>
        </authorList>
    </citation>
    <scope>NUCLEOTIDE SEQUENCE [LARGE SCALE GENOMIC DNA]</scope>
    <source>
        <strain evidence="4">KCTC 52925</strain>
    </source>
</reference>
<dbReference type="PANTHER" id="PTHR46268">
    <property type="entry name" value="STRESS RESPONSE PROTEIN NHAX"/>
    <property type="match status" value="1"/>
</dbReference>
<dbReference type="SUPFAM" id="SSF52402">
    <property type="entry name" value="Adenine nucleotide alpha hydrolases-like"/>
    <property type="match status" value="2"/>
</dbReference>
<evidence type="ECO:0000313" key="4">
    <source>
        <dbReference type="Proteomes" id="UP001597438"/>
    </source>
</evidence>